<organism evidence="3">
    <name type="scientific">Fagus sylvatica</name>
    <name type="common">Beechnut</name>
    <dbReference type="NCBI Taxonomy" id="28930"/>
    <lineage>
        <taxon>Eukaryota</taxon>
        <taxon>Viridiplantae</taxon>
        <taxon>Streptophyta</taxon>
        <taxon>Embryophyta</taxon>
        <taxon>Tracheophyta</taxon>
        <taxon>Spermatophyta</taxon>
        <taxon>Magnoliopsida</taxon>
        <taxon>eudicotyledons</taxon>
        <taxon>Gunneridae</taxon>
        <taxon>Pentapetalae</taxon>
        <taxon>rosids</taxon>
        <taxon>fabids</taxon>
        <taxon>Fagales</taxon>
        <taxon>Fagaceae</taxon>
        <taxon>Fagus</taxon>
    </lineage>
</organism>
<gene>
    <name evidence="3" type="ORF">FSB_LOCUS3006</name>
    <name evidence="4" type="ORF">FSB_LOCUS31447</name>
</gene>
<dbReference type="PROSITE" id="PS00028">
    <property type="entry name" value="ZINC_FINGER_C2H2_1"/>
    <property type="match status" value="1"/>
</dbReference>
<evidence type="ECO:0000313" key="4">
    <source>
        <dbReference type="EMBL" id="SPD03565.1"/>
    </source>
</evidence>
<keyword evidence="1" id="KW-0862">Zinc</keyword>
<dbReference type="PROSITE" id="PS50157">
    <property type="entry name" value="ZINC_FINGER_C2H2_2"/>
    <property type="match status" value="1"/>
</dbReference>
<dbReference type="GO" id="GO:0008270">
    <property type="term" value="F:zinc ion binding"/>
    <property type="evidence" value="ECO:0007669"/>
    <property type="project" value="UniProtKB-KW"/>
</dbReference>
<evidence type="ECO:0000259" key="2">
    <source>
        <dbReference type="PROSITE" id="PS50157"/>
    </source>
</evidence>
<keyword evidence="1" id="KW-0863">Zinc-finger</keyword>
<dbReference type="PANTHER" id="PTHR47591:SF13">
    <property type="entry name" value="OS02G0293900 PROTEIN"/>
    <property type="match status" value="1"/>
</dbReference>
<proteinExistence type="predicted"/>
<sequence>MNNHLSFPLIWPNNIVGDDATAQETVNTMRPIIEIGGGSSSVTPFRSQQTRGHTVARGSNNLSAQGVHGGHAQAHIALDPPKYYCKCTVCGKPFPSDKALGGHMKVHPERPWRGLIPPPTVDQSSAALSATRGPGINLIEPQENALASARFELNVLALEAQLEKATSPKFDLNVPAPETFLKFDLNVPASEEDDDYAY</sequence>
<dbReference type="InterPro" id="IPR036236">
    <property type="entry name" value="Znf_C2H2_sf"/>
</dbReference>
<dbReference type="EMBL" id="OIVN01002431">
    <property type="protein sequence ID" value="SPD03565.1"/>
    <property type="molecule type" value="Genomic_DNA"/>
</dbReference>
<dbReference type="SUPFAM" id="SSF57667">
    <property type="entry name" value="beta-beta-alpha zinc fingers"/>
    <property type="match status" value="1"/>
</dbReference>
<dbReference type="Pfam" id="PF13912">
    <property type="entry name" value="zf-C2H2_6"/>
    <property type="match status" value="1"/>
</dbReference>
<keyword evidence="1" id="KW-0479">Metal-binding</keyword>
<reference evidence="3" key="1">
    <citation type="submission" date="2018-02" db="EMBL/GenBank/DDBJ databases">
        <authorList>
            <person name="Cohen D.B."/>
            <person name="Kent A.D."/>
        </authorList>
    </citation>
    <scope>NUCLEOTIDE SEQUENCE</scope>
</reference>
<name>A0A2N9EKK3_FAGSY</name>
<dbReference type="AlphaFoldDB" id="A0A2N9EKK3"/>
<feature type="domain" description="C2H2-type" evidence="2">
    <location>
        <begin position="83"/>
        <end position="107"/>
    </location>
</feature>
<accession>A0A2N9EKK3</accession>
<evidence type="ECO:0000313" key="3">
    <source>
        <dbReference type="EMBL" id="SPC75124.1"/>
    </source>
</evidence>
<dbReference type="EMBL" id="OIVN01000146">
    <property type="protein sequence ID" value="SPC75124.1"/>
    <property type="molecule type" value="Genomic_DNA"/>
</dbReference>
<protein>
    <recommendedName>
        <fullName evidence="2">C2H2-type domain-containing protein</fullName>
    </recommendedName>
</protein>
<dbReference type="InterPro" id="IPR013087">
    <property type="entry name" value="Znf_C2H2_type"/>
</dbReference>
<dbReference type="PANTHER" id="PTHR47591">
    <property type="entry name" value="ZINC FINGER PROTEIN ZAT2-RELATED"/>
    <property type="match status" value="1"/>
</dbReference>
<evidence type="ECO:0000256" key="1">
    <source>
        <dbReference type="PROSITE-ProRule" id="PRU00042"/>
    </source>
</evidence>